<evidence type="ECO:0000313" key="3">
    <source>
        <dbReference type="Proteomes" id="UP000315010"/>
    </source>
</evidence>
<gene>
    <name evidence="2" type="ORF">CA13_29560</name>
</gene>
<evidence type="ECO:0008006" key="4">
    <source>
        <dbReference type="Google" id="ProtNLM"/>
    </source>
</evidence>
<dbReference type="Proteomes" id="UP000315010">
    <property type="component" value="Unassembled WGS sequence"/>
</dbReference>
<name>A0A5C5Z4M7_9BACT</name>
<feature type="signal peptide" evidence="1">
    <location>
        <begin position="1"/>
        <end position="27"/>
    </location>
</feature>
<reference evidence="2 3" key="1">
    <citation type="submission" date="2019-02" db="EMBL/GenBank/DDBJ databases">
        <title>Deep-cultivation of Planctomycetes and their phenomic and genomic characterization uncovers novel biology.</title>
        <authorList>
            <person name="Wiegand S."/>
            <person name="Jogler M."/>
            <person name="Boedeker C."/>
            <person name="Pinto D."/>
            <person name="Vollmers J."/>
            <person name="Rivas-Marin E."/>
            <person name="Kohn T."/>
            <person name="Peeters S.H."/>
            <person name="Heuer A."/>
            <person name="Rast P."/>
            <person name="Oberbeckmann S."/>
            <person name="Bunk B."/>
            <person name="Jeske O."/>
            <person name="Meyerdierks A."/>
            <person name="Storesund J.E."/>
            <person name="Kallscheuer N."/>
            <person name="Luecker S."/>
            <person name="Lage O.M."/>
            <person name="Pohl T."/>
            <person name="Merkel B.J."/>
            <person name="Hornburger P."/>
            <person name="Mueller R.-W."/>
            <person name="Bruemmer F."/>
            <person name="Labrenz M."/>
            <person name="Spormann A.M."/>
            <person name="Op Den Camp H."/>
            <person name="Overmann J."/>
            <person name="Amann R."/>
            <person name="Jetten M.S.M."/>
            <person name="Mascher T."/>
            <person name="Medema M.H."/>
            <person name="Devos D.P."/>
            <person name="Kaster A.-K."/>
            <person name="Ovreas L."/>
            <person name="Rohde M."/>
            <person name="Galperin M.Y."/>
            <person name="Jogler C."/>
        </authorList>
    </citation>
    <scope>NUCLEOTIDE SEQUENCE [LARGE SCALE GENOMIC DNA]</scope>
    <source>
        <strain evidence="2 3">CA13</strain>
    </source>
</reference>
<dbReference type="Gene3D" id="3.20.20.80">
    <property type="entry name" value="Glycosidases"/>
    <property type="match status" value="1"/>
</dbReference>
<evidence type="ECO:0000256" key="1">
    <source>
        <dbReference type="SAM" id="SignalP"/>
    </source>
</evidence>
<organism evidence="2 3">
    <name type="scientific">Novipirellula herctigrandis</name>
    <dbReference type="NCBI Taxonomy" id="2527986"/>
    <lineage>
        <taxon>Bacteria</taxon>
        <taxon>Pseudomonadati</taxon>
        <taxon>Planctomycetota</taxon>
        <taxon>Planctomycetia</taxon>
        <taxon>Pirellulales</taxon>
        <taxon>Pirellulaceae</taxon>
        <taxon>Novipirellula</taxon>
    </lineage>
</organism>
<dbReference type="RefSeq" id="WP_146397461.1">
    <property type="nucleotide sequence ID" value="NZ_SJPJ01000001.1"/>
</dbReference>
<dbReference type="OrthoDB" id="239443at2"/>
<feature type="chain" id="PRO_5022848101" description="Beta-agarase" evidence="1">
    <location>
        <begin position="28"/>
        <end position="469"/>
    </location>
</feature>
<evidence type="ECO:0000313" key="2">
    <source>
        <dbReference type="EMBL" id="TWT81503.1"/>
    </source>
</evidence>
<keyword evidence="1" id="KW-0732">Signal</keyword>
<dbReference type="EMBL" id="SJPJ01000001">
    <property type="protein sequence ID" value="TWT81503.1"/>
    <property type="molecule type" value="Genomic_DNA"/>
</dbReference>
<accession>A0A5C5Z4M7</accession>
<protein>
    <recommendedName>
        <fullName evidence="4">Beta-agarase</fullName>
    </recommendedName>
</protein>
<dbReference type="AlphaFoldDB" id="A0A5C5Z4M7"/>
<dbReference type="SUPFAM" id="SSF51445">
    <property type="entry name" value="(Trans)glycosidases"/>
    <property type="match status" value="1"/>
</dbReference>
<dbReference type="InterPro" id="IPR017853">
    <property type="entry name" value="GH"/>
</dbReference>
<sequence length="469" mass="54289" precursor="true">MKTHSLRTILIASLLVAAALLTPQATAASGTGYVRVEQIDGVWWFISPDGQKFVSLGVNHIEPHLWLAPYNQEATLKRYGADMLTPQGRFDTDSEAAEKWINRQVEICRDLRFNTFGKHTHPSISPSLYQDKVYYLASLETAPLALWRHEAGEGPMPDIFSSDFEVYLNQRVAEVVSQHKQSRNLLGYLYTDIPHWVMPDYIQRRENERVMIYPWLNTIVRLGASSPGKQRWIEHLKSRYSTAEAAAKVWGMSAPAIYGTSWEQLAHQQTWFDPSDAEAAEQDMESFMQLIADRWYRLHHDAIRQHDRNHLIFGDKTMIEMYRKFLIPSLKKYVDVIVVQSYNRWSKDAETTDWIYQQLGKPIFNGDGSYAYVHPNQQQYKVKGWWTNAKDLADVSAMYKETLDGMMAKPYIIGWHHCGMLQQWDGALRGDVDSNENGFMDPFENYYTEWTDVIREFNSKAADLHEAAK</sequence>
<comment type="caution">
    <text evidence="2">The sequence shown here is derived from an EMBL/GenBank/DDBJ whole genome shotgun (WGS) entry which is preliminary data.</text>
</comment>
<proteinExistence type="predicted"/>
<keyword evidence="3" id="KW-1185">Reference proteome</keyword>